<keyword evidence="3" id="KW-1185">Reference proteome</keyword>
<evidence type="ECO:0000313" key="3">
    <source>
        <dbReference type="Proteomes" id="UP000597206"/>
    </source>
</evidence>
<dbReference type="Pfam" id="PF22400">
    <property type="entry name" value="DUF6980"/>
    <property type="match status" value="1"/>
</dbReference>
<accession>A0ABS0GKJ2</accession>
<protein>
    <recommendedName>
        <fullName evidence="1">DUF6980 domain-containing protein</fullName>
    </recommendedName>
</protein>
<evidence type="ECO:0000313" key="2">
    <source>
        <dbReference type="EMBL" id="MBF9002719.1"/>
    </source>
</evidence>
<proteinExistence type="predicted"/>
<evidence type="ECO:0000259" key="1">
    <source>
        <dbReference type="Pfam" id="PF22400"/>
    </source>
</evidence>
<gene>
    <name evidence="2" type="ORF">I1A42_19780</name>
</gene>
<dbReference type="InterPro" id="IPR053918">
    <property type="entry name" value="DUF6980"/>
</dbReference>
<reference evidence="2 3" key="1">
    <citation type="submission" date="2020-11" db="EMBL/GenBank/DDBJ databases">
        <title>Vibrio nitrifigilis sp. nov., a marine nitrogen-fixing bacterium isolated from the lagoon sediment of an islet inside an atoll.</title>
        <authorList>
            <person name="Wang L.-T."/>
            <person name="Shieh W.Y."/>
        </authorList>
    </citation>
    <scope>NUCLEOTIDE SEQUENCE [LARGE SCALE GENOMIC DNA]</scope>
    <source>
        <strain evidence="2 3">NFV-1</strain>
    </source>
</reference>
<dbReference type="EMBL" id="JADPMR010000004">
    <property type="protein sequence ID" value="MBF9002719.1"/>
    <property type="molecule type" value="Genomic_DNA"/>
</dbReference>
<name>A0ABS0GKJ2_9VIBR</name>
<sequence>MNHCCDQMKYASTLDCDQHQDEFSCPDVLILYLEKFDEYGIIIRDGGCSFSMINYCPWCGVNLPESKRDLWFDTLEKLGFDDPTEQDIPEEFNTGKWYQT</sequence>
<dbReference type="Proteomes" id="UP000597206">
    <property type="component" value="Unassembled WGS sequence"/>
</dbReference>
<feature type="domain" description="DUF6980" evidence="1">
    <location>
        <begin position="2"/>
        <end position="99"/>
    </location>
</feature>
<organism evidence="2 3">
    <name type="scientific">Vibrio nitrifigilis</name>
    <dbReference type="NCBI Taxonomy" id="2789781"/>
    <lineage>
        <taxon>Bacteria</taxon>
        <taxon>Pseudomonadati</taxon>
        <taxon>Pseudomonadota</taxon>
        <taxon>Gammaproteobacteria</taxon>
        <taxon>Vibrionales</taxon>
        <taxon>Vibrionaceae</taxon>
        <taxon>Vibrio</taxon>
    </lineage>
</organism>
<comment type="caution">
    <text evidence="2">The sequence shown here is derived from an EMBL/GenBank/DDBJ whole genome shotgun (WGS) entry which is preliminary data.</text>
</comment>